<dbReference type="KEGG" id="sbi:8059106"/>
<dbReference type="InterPro" id="IPR011992">
    <property type="entry name" value="EF-hand-dom_pair"/>
</dbReference>
<proteinExistence type="inferred from homology"/>
<dbReference type="GO" id="GO:0005524">
    <property type="term" value="F:ATP binding"/>
    <property type="evidence" value="ECO:0007669"/>
    <property type="project" value="UniProtKB-UniRule"/>
</dbReference>
<keyword evidence="10" id="KW-0106">Calcium</keyword>
<keyword evidence="8 17" id="KW-0547">Nucleotide-binding</keyword>
<feature type="region of interest" description="Disordered" evidence="18">
    <location>
        <begin position="51"/>
        <end position="74"/>
    </location>
</feature>
<evidence type="ECO:0000256" key="13">
    <source>
        <dbReference type="ARBA" id="ARBA00023288"/>
    </source>
</evidence>
<organism evidence="21 22">
    <name type="scientific">Sorghum bicolor</name>
    <name type="common">Sorghum</name>
    <name type="synonym">Sorghum vulgare</name>
    <dbReference type="NCBI Taxonomy" id="4558"/>
    <lineage>
        <taxon>Eukaryota</taxon>
        <taxon>Viridiplantae</taxon>
        <taxon>Streptophyta</taxon>
        <taxon>Embryophyta</taxon>
        <taxon>Tracheophyta</taxon>
        <taxon>Spermatophyta</taxon>
        <taxon>Magnoliopsida</taxon>
        <taxon>Liliopsida</taxon>
        <taxon>Poales</taxon>
        <taxon>Poaceae</taxon>
        <taxon>PACMAD clade</taxon>
        <taxon>Panicoideae</taxon>
        <taxon>Andropogonodae</taxon>
        <taxon>Andropogoneae</taxon>
        <taxon>Sorghinae</taxon>
        <taxon>Sorghum</taxon>
    </lineage>
</organism>
<keyword evidence="6" id="KW-0479">Metal-binding</keyword>
<evidence type="ECO:0000256" key="11">
    <source>
        <dbReference type="ARBA" id="ARBA00022840"/>
    </source>
</evidence>
<evidence type="ECO:0000259" key="20">
    <source>
        <dbReference type="PROSITE" id="PS50222"/>
    </source>
</evidence>
<dbReference type="PROSITE" id="PS00018">
    <property type="entry name" value="EF_HAND_1"/>
    <property type="match status" value="3"/>
</dbReference>
<dbReference type="Pfam" id="PF13499">
    <property type="entry name" value="EF-hand_7"/>
    <property type="match status" value="2"/>
</dbReference>
<reference evidence="21" key="1">
    <citation type="journal article" date="2019" name="BMC Genomics">
        <title>A new reference genome for Sorghum bicolor reveals high levels of sequence similarity between sweet and grain genotypes: implications for the genetics of sugar metabolism.</title>
        <authorList>
            <person name="Cooper E.A."/>
            <person name="Brenton Z.W."/>
            <person name="Flinn B.S."/>
            <person name="Jenkins J."/>
            <person name="Shu S."/>
            <person name="Flowers D."/>
            <person name="Luo F."/>
            <person name="Wang Y."/>
            <person name="Xia P."/>
            <person name="Barry K."/>
            <person name="Daum C."/>
            <person name="Lipzen A."/>
            <person name="Yoshinaga Y."/>
            <person name="Schmutz J."/>
            <person name="Saski C."/>
            <person name="Vermerris W."/>
            <person name="Kresovich S."/>
        </authorList>
    </citation>
    <scope>NUCLEOTIDE SEQUENCE</scope>
</reference>
<evidence type="ECO:0000256" key="12">
    <source>
        <dbReference type="ARBA" id="ARBA00023136"/>
    </source>
</evidence>
<dbReference type="InterPro" id="IPR017441">
    <property type="entry name" value="Protein_kinase_ATP_BS"/>
</dbReference>
<dbReference type="FunFam" id="1.10.510.10:FF:000067">
    <property type="entry name" value="calcium-dependent protein kinase 13"/>
    <property type="match status" value="1"/>
</dbReference>
<evidence type="ECO:0000256" key="2">
    <source>
        <dbReference type="ARBA" id="ARBA00012513"/>
    </source>
</evidence>
<evidence type="ECO:0000313" key="22">
    <source>
        <dbReference type="Proteomes" id="UP000807115"/>
    </source>
</evidence>
<comment type="similarity">
    <text evidence="14">Belongs to the protein kinase superfamily. Ser/Thr protein kinase family. CDPK subfamily.</text>
</comment>
<dbReference type="GO" id="GO:0005509">
    <property type="term" value="F:calcium ion binding"/>
    <property type="evidence" value="ECO:0007669"/>
    <property type="project" value="InterPro"/>
</dbReference>
<keyword evidence="11 17" id="KW-0067">ATP-binding</keyword>
<evidence type="ECO:0000256" key="9">
    <source>
        <dbReference type="ARBA" id="ARBA00022777"/>
    </source>
</evidence>
<dbReference type="InterPro" id="IPR050205">
    <property type="entry name" value="CDPK_Ser/Thr_kinases"/>
</dbReference>
<feature type="domain" description="EF-hand" evidence="20">
    <location>
        <begin position="390"/>
        <end position="425"/>
    </location>
</feature>
<dbReference type="InterPro" id="IPR011009">
    <property type="entry name" value="Kinase-like_dom_sf"/>
</dbReference>
<evidence type="ECO:0000313" key="21">
    <source>
        <dbReference type="EMBL" id="KAG0540708.1"/>
    </source>
</evidence>
<dbReference type="Proteomes" id="UP000807115">
    <property type="component" value="Chromosome 3"/>
</dbReference>
<comment type="catalytic activity">
    <reaction evidence="16">
        <text>L-seryl-[protein] + ATP = O-phospho-L-seryl-[protein] + ADP + H(+)</text>
        <dbReference type="Rhea" id="RHEA:17989"/>
        <dbReference type="Rhea" id="RHEA-COMP:9863"/>
        <dbReference type="Rhea" id="RHEA-COMP:11604"/>
        <dbReference type="ChEBI" id="CHEBI:15378"/>
        <dbReference type="ChEBI" id="CHEBI:29999"/>
        <dbReference type="ChEBI" id="CHEBI:30616"/>
        <dbReference type="ChEBI" id="CHEBI:83421"/>
        <dbReference type="ChEBI" id="CHEBI:456216"/>
        <dbReference type="EC" id="2.7.11.1"/>
    </reaction>
</comment>
<evidence type="ECO:0000256" key="8">
    <source>
        <dbReference type="ARBA" id="ARBA00022741"/>
    </source>
</evidence>
<feature type="binding site" evidence="17">
    <location>
        <position position="113"/>
    </location>
    <ligand>
        <name>ATP</name>
        <dbReference type="ChEBI" id="CHEBI:30616"/>
    </ligand>
</feature>
<dbReference type="GO" id="GO:0016020">
    <property type="term" value="C:membrane"/>
    <property type="evidence" value="ECO:0007669"/>
    <property type="project" value="UniProtKB-SubCell"/>
</dbReference>
<dbReference type="Pfam" id="PF00069">
    <property type="entry name" value="Pkinase"/>
    <property type="match status" value="1"/>
</dbReference>
<evidence type="ECO:0000256" key="1">
    <source>
        <dbReference type="ARBA" id="ARBA00004635"/>
    </source>
</evidence>
<dbReference type="OrthoDB" id="40902at2759"/>
<evidence type="ECO:0000256" key="7">
    <source>
        <dbReference type="ARBA" id="ARBA00022737"/>
    </source>
</evidence>
<dbReference type="EC" id="2.7.11.1" evidence="2"/>
<dbReference type="InterPro" id="IPR000719">
    <property type="entry name" value="Prot_kinase_dom"/>
</dbReference>
<dbReference type="Gene3D" id="3.30.200.20">
    <property type="entry name" value="Phosphorylase Kinase, domain 1"/>
    <property type="match status" value="1"/>
</dbReference>
<dbReference type="OMA" id="QGGINFQ"/>
<dbReference type="Gramene" id="EES04099">
    <property type="protein sequence ID" value="EES04099"/>
    <property type="gene ID" value="SORBI_3003G400700"/>
</dbReference>
<evidence type="ECO:0000256" key="4">
    <source>
        <dbReference type="ARBA" id="ARBA00022679"/>
    </source>
</evidence>
<keyword evidence="9" id="KW-0418">Kinase</keyword>
<feature type="domain" description="Protein kinase" evidence="19">
    <location>
        <begin position="84"/>
        <end position="347"/>
    </location>
</feature>
<evidence type="ECO:0000256" key="6">
    <source>
        <dbReference type="ARBA" id="ARBA00022723"/>
    </source>
</evidence>
<keyword evidence="5" id="KW-0519">Myristate</keyword>
<dbReference type="PROSITE" id="PS50222">
    <property type="entry name" value="EF_HAND_2"/>
    <property type="match status" value="4"/>
</dbReference>
<evidence type="ECO:0000256" key="10">
    <source>
        <dbReference type="ARBA" id="ARBA00022837"/>
    </source>
</evidence>
<dbReference type="InterPro" id="IPR008271">
    <property type="entry name" value="Ser/Thr_kinase_AS"/>
</dbReference>
<feature type="domain" description="EF-hand" evidence="20">
    <location>
        <begin position="498"/>
        <end position="533"/>
    </location>
</feature>
<evidence type="ECO:0000256" key="14">
    <source>
        <dbReference type="ARBA" id="ARBA00024334"/>
    </source>
</evidence>
<dbReference type="InterPro" id="IPR018247">
    <property type="entry name" value="EF_Hand_1_Ca_BS"/>
</dbReference>
<evidence type="ECO:0000256" key="16">
    <source>
        <dbReference type="ARBA" id="ARBA00048679"/>
    </source>
</evidence>
<accession>A0A921RJE1</accession>
<keyword evidence="13" id="KW-0449">Lipoprotein</keyword>
<gene>
    <name evidence="21" type="ORF">BDA96_03G432200</name>
</gene>
<dbReference type="CDD" id="cd00051">
    <property type="entry name" value="EFh"/>
    <property type="match status" value="1"/>
</dbReference>
<feature type="domain" description="EF-hand" evidence="20">
    <location>
        <begin position="462"/>
        <end position="497"/>
    </location>
</feature>
<dbReference type="Gene3D" id="1.10.238.10">
    <property type="entry name" value="EF-hand"/>
    <property type="match status" value="2"/>
</dbReference>
<dbReference type="PROSITE" id="PS00108">
    <property type="entry name" value="PROTEIN_KINASE_ST"/>
    <property type="match status" value="1"/>
</dbReference>
<protein>
    <recommendedName>
        <fullName evidence="2">non-specific serine/threonine protein kinase</fullName>
        <ecNumber evidence="2">2.7.11.1</ecNumber>
    </recommendedName>
</protein>
<comment type="caution">
    <text evidence="21">The sequence shown here is derived from an EMBL/GenBank/DDBJ whole genome shotgun (WGS) entry which is preliminary data.</text>
</comment>
<dbReference type="Gene3D" id="1.10.510.10">
    <property type="entry name" value="Transferase(Phosphotransferase) domain 1"/>
    <property type="match status" value="1"/>
</dbReference>
<keyword evidence="3" id="KW-0723">Serine/threonine-protein kinase</keyword>
<keyword evidence="4" id="KW-0808">Transferase</keyword>
<keyword evidence="7" id="KW-0677">Repeat</keyword>
<dbReference type="AlphaFoldDB" id="A0A921RJE1"/>
<dbReference type="EMBL" id="CM027682">
    <property type="protein sequence ID" value="KAG0540708.1"/>
    <property type="molecule type" value="Genomic_DNA"/>
</dbReference>
<dbReference type="FunFam" id="1.10.238.10:FF:000050">
    <property type="entry name" value="Calcium-dependent protein kinase 7"/>
    <property type="match status" value="1"/>
</dbReference>
<comment type="catalytic activity">
    <reaction evidence="15">
        <text>L-threonyl-[protein] + ATP = O-phospho-L-threonyl-[protein] + ADP + H(+)</text>
        <dbReference type="Rhea" id="RHEA:46608"/>
        <dbReference type="Rhea" id="RHEA-COMP:11060"/>
        <dbReference type="Rhea" id="RHEA-COMP:11605"/>
        <dbReference type="ChEBI" id="CHEBI:15378"/>
        <dbReference type="ChEBI" id="CHEBI:30013"/>
        <dbReference type="ChEBI" id="CHEBI:30616"/>
        <dbReference type="ChEBI" id="CHEBI:61977"/>
        <dbReference type="ChEBI" id="CHEBI:456216"/>
        <dbReference type="EC" id="2.7.11.1"/>
    </reaction>
</comment>
<evidence type="ECO:0000256" key="3">
    <source>
        <dbReference type="ARBA" id="ARBA00022527"/>
    </source>
</evidence>
<evidence type="ECO:0000259" key="19">
    <source>
        <dbReference type="PROSITE" id="PS50011"/>
    </source>
</evidence>
<name>A0A921RJE1_SORBI</name>
<dbReference type="PROSITE" id="PS00107">
    <property type="entry name" value="PROTEIN_KINASE_ATP"/>
    <property type="match status" value="1"/>
</dbReference>
<comment type="subcellular location">
    <subcellularLocation>
        <location evidence="1">Membrane</location>
        <topology evidence="1">Lipid-anchor</topology>
    </subcellularLocation>
</comment>
<dbReference type="GO" id="GO:0004674">
    <property type="term" value="F:protein serine/threonine kinase activity"/>
    <property type="evidence" value="ECO:0007669"/>
    <property type="project" value="UniProtKB-KW"/>
</dbReference>
<evidence type="ECO:0000256" key="18">
    <source>
        <dbReference type="SAM" id="MobiDB-lite"/>
    </source>
</evidence>
<dbReference type="PANTHER" id="PTHR24349">
    <property type="entry name" value="SERINE/THREONINE-PROTEIN KINASE"/>
    <property type="match status" value="1"/>
</dbReference>
<evidence type="ECO:0000256" key="17">
    <source>
        <dbReference type="PROSITE-ProRule" id="PRU10141"/>
    </source>
</evidence>
<dbReference type="SMART" id="SM00220">
    <property type="entry name" value="S_TKc"/>
    <property type="match status" value="1"/>
</dbReference>
<keyword evidence="12" id="KW-0472">Membrane</keyword>
<dbReference type="SUPFAM" id="SSF56112">
    <property type="entry name" value="Protein kinase-like (PK-like)"/>
    <property type="match status" value="1"/>
</dbReference>
<reference evidence="21" key="2">
    <citation type="submission" date="2020-10" db="EMBL/GenBank/DDBJ databases">
        <authorList>
            <person name="Cooper E.A."/>
            <person name="Brenton Z.W."/>
            <person name="Flinn B.S."/>
            <person name="Jenkins J."/>
            <person name="Shu S."/>
            <person name="Flowers D."/>
            <person name="Luo F."/>
            <person name="Wang Y."/>
            <person name="Xia P."/>
            <person name="Barry K."/>
            <person name="Daum C."/>
            <person name="Lipzen A."/>
            <person name="Yoshinaga Y."/>
            <person name="Schmutz J."/>
            <person name="Saski C."/>
            <person name="Vermerris W."/>
            <person name="Kresovich S."/>
        </authorList>
    </citation>
    <scope>NUCLEOTIDE SEQUENCE</scope>
</reference>
<dbReference type="SMART" id="SM00054">
    <property type="entry name" value="EFh"/>
    <property type="match status" value="4"/>
</dbReference>
<sequence>MGGCYSVIAATKLKMLRRGGRGAAAILPVDASHDDEDPCCSPDHDDVVTCKERKKEGGGRKGRKKQGSILGDAGTVDPDFSRRYRLGAELGRGEFGVTRRCEDTATGEALACKTLRRKRLLLRRVGPDADDVRREVEIMRRMSEAGAGRVVSLREACEDDEGVHLVMELCEGGELFDRIFERQHYSERAAAKLARTIVEVVQLCHENGVMHRDLKPENFLFVNKSEESPLKAIDFGLSVYFKPGDRFTEVVGSGCYMAPEVLKRSYGPEIDVWSAGVILHILLCGFPPFWGDSDEKIAQSILRGVINLQKDPWPKVSQSAKDLVKKMLDPDPSTRLTAKQVLEHPWLKNADKASNVSLGEVVRSRLKQFSSMNKFKKKALGVVAMNLPREEIDKYHQMFHTMDKDNDGNLSLDELKEGFRINGHPVPEEEIKMLLQAGDIHGNGTLDCEEFVTVLLHIKKMSNNDYLPKAFKFFDKDGNGFIEMAELMEALGDGELKSNEQVVNDIIREVDKDKDGRISYPEFELMMKGGSDWRNASRRYSRENFSSLSRRLCKDTL</sequence>
<dbReference type="CDD" id="cd05117">
    <property type="entry name" value="STKc_CAMK"/>
    <property type="match status" value="1"/>
</dbReference>
<dbReference type="InterPro" id="IPR002048">
    <property type="entry name" value="EF_hand_dom"/>
</dbReference>
<evidence type="ECO:0000256" key="5">
    <source>
        <dbReference type="ARBA" id="ARBA00022707"/>
    </source>
</evidence>
<dbReference type="SUPFAM" id="SSF47473">
    <property type="entry name" value="EF-hand"/>
    <property type="match status" value="1"/>
</dbReference>
<dbReference type="FunFam" id="3.30.200.20:FF:000462">
    <property type="entry name" value="Calcium-dependent protein kinase 24"/>
    <property type="match status" value="1"/>
</dbReference>
<feature type="domain" description="EF-hand" evidence="20">
    <location>
        <begin position="426"/>
        <end position="461"/>
    </location>
</feature>
<evidence type="ECO:0000256" key="15">
    <source>
        <dbReference type="ARBA" id="ARBA00047899"/>
    </source>
</evidence>
<dbReference type="PROSITE" id="PS50011">
    <property type="entry name" value="PROTEIN_KINASE_DOM"/>
    <property type="match status" value="1"/>
</dbReference>